<sequence>MQKIKSLMTRQGLKSPQESLSDLGAIESLRVPGKAFEYTGCASLDQQFKASPYTSVSAP</sequence>
<reference evidence="1" key="10">
    <citation type="submission" date="2025-09" db="UniProtKB">
        <authorList>
            <consortium name="Ensembl"/>
        </authorList>
    </citation>
    <scope>IDENTIFICATION</scope>
</reference>
<reference evidence="6" key="5">
    <citation type="journal article" date="2010" name="Sci. Signal.">
        <title>Quantitative phosphoproteomics reveals widespread full phosphorylation site occupancy during mitosis.</title>
        <authorList>
            <person name="Olsen J.V."/>
            <person name="Vermeulen M."/>
            <person name="Santamaria A."/>
            <person name="Kumar C."/>
            <person name="Miller M.L."/>
            <person name="Jensen L.J."/>
            <person name="Gnad F."/>
            <person name="Cox J."/>
            <person name="Jensen T.S."/>
            <person name="Nigg E.A."/>
            <person name="Brunak S."/>
            <person name="Mann M."/>
        </authorList>
    </citation>
    <scope>IDENTIFICATION BY MASS SPECTROMETRY [LARGE SCALE ANALYSIS]</scope>
</reference>
<evidence type="ECO:0007829" key="8">
    <source>
        <dbReference type="PubMed" id="22814378"/>
    </source>
</evidence>
<name>A0A3B3IRQ5_HUMAN</name>
<dbReference type="VEuPathDB" id="HostDB:ENSG00000004766"/>
<gene>
    <name evidence="1" type="primary">VPS50</name>
</gene>
<reference evidence="8" key="7">
    <citation type="journal article" date="2012" name="Proc. Natl. Acad. Sci. U.S.A.">
        <title>N-terminal acetylome analyses and functional insights of the N-terminal acetyltransferase NatB.</title>
        <authorList>
            <person name="Van Damme P."/>
            <person name="Lasa M."/>
            <person name="Polevoda B."/>
            <person name="Gazquez C."/>
            <person name="Elosegui-Artola A."/>
            <person name="Kim D.S."/>
            <person name="De Juan-Pardo E."/>
            <person name="Demeyer K."/>
            <person name="Hole K."/>
            <person name="Larrea E."/>
            <person name="Timmerman E."/>
            <person name="Prieto J."/>
            <person name="Arnesen T."/>
            <person name="Sherman F."/>
            <person name="Gevaert K."/>
            <person name="Aldabe R."/>
        </authorList>
    </citation>
    <scope>IDENTIFICATION BY MASS SPECTROMETRY [LARGE SCALE ANALYSIS]</scope>
</reference>
<dbReference type="EMBL" id="AC002379">
    <property type="status" value="NOT_ANNOTATED_CDS"/>
    <property type="molecule type" value="Genomic_DNA"/>
</dbReference>
<dbReference type="Proteomes" id="UP000005640">
    <property type="component" value="Chromosome 7"/>
</dbReference>
<dbReference type="Ensembl" id="ENST00000649152.1">
    <property type="protein sequence ID" value="ENSP00000496891.1"/>
    <property type="gene ID" value="ENSG00000004766.18"/>
</dbReference>
<dbReference type="AlphaFoldDB" id="A0A3B3IRQ5"/>
<dbReference type="Bgee" id="ENSG00000004766">
    <property type="expression patterns" value="Expressed in calcaneal tendon and 187 other cell types or tissues"/>
</dbReference>
<reference evidence="9" key="8">
    <citation type="journal article" date="2013" name="J. Proteome Res.">
        <title>Toward a comprehensive characterization of a human cancer cell phosphoproteome.</title>
        <authorList>
            <person name="Zhou H."/>
            <person name="Di Palma S."/>
            <person name="Preisinger C."/>
            <person name="Peng M."/>
            <person name="Polat A.N."/>
            <person name="Heck A.J."/>
            <person name="Mohammed S."/>
        </authorList>
    </citation>
    <scope>IDENTIFICATION BY MASS SPECTROMETRY [LARGE SCALE ANALYSIS]</scope>
</reference>
<reference evidence="1" key="9">
    <citation type="submission" date="2025-08" db="UniProtKB">
        <authorList>
            <consortium name="Ensembl"/>
        </authorList>
    </citation>
    <scope>IDENTIFICATION</scope>
</reference>
<dbReference type="EMBL" id="KF511049">
    <property type="status" value="NOT_ANNOTATED_CDS"/>
    <property type="molecule type" value="Genomic_DNA"/>
</dbReference>
<dbReference type="OpenTargets" id="ENSG00000004766"/>
<evidence type="ECO:0007829" key="6">
    <source>
        <dbReference type="PubMed" id="20068231"/>
    </source>
</evidence>
<evidence type="ECO:0007829" key="5">
    <source>
        <dbReference type="PubMed" id="18691976"/>
    </source>
</evidence>
<accession>A0A3B3IRQ5</accession>
<dbReference type="OrthoDB" id="10263345at2759"/>
<evidence type="ECO:0007829" key="3">
    <source>
        <dbReference type="PeptideAtlas" id="A0A3B3IRQ5"/>
    </source>
</evidence>
<reference evidence="1 2" key="2">
    <citation type="journal article" date="2003" name="Nature">
        <title>The DNA sequence of human chromosome 7.</title>
        <authorList>
            <person name="Hillier L.W."/>
            <person name="Fulton R.S."/>
            <person name="Fulton L.A."/>
            <person name="Graves T.A."/>
            <person name="Pepin K.H."/>
            <person name="Wagner-McPherson C."/>
            <person name="Layman D."/>
            <person name="Maas J."/>
            <person name="Jaeger S."/>
            <person name="Walker R."/>
            <person name="Wylie K."/>
            <person name="Sekhon M."/>
            <person name="Becker M.C."/>
            <person name="O'Laughlin M.D."/>
            <person name="Schaller M.E."/>
            <person name="Fewell G.A."/>
            <person name="Delehaunty K.D."/>
            <person name="Miner T.L."/>
            <person name="Nash W.E."/>
            <person name="Cordes M."/>
            <person name="Du H."/>
            <person name="Sun H."/>
            <person name="Edwards J."/>
            <person name="Bradshaw-Cordum H."/>
            <person name="Ali J."/>
            <person name="Andrews S."/>
            <person name="Isak A."/>
            <person name="Vanbrunt A."/>
            <person name="Nguyen C."/>
            <person name="Du F."/>
            <person name="Lamar B."/>
            <person name="Courtney L."/>
            <person name="Kalicki J."/>
            <person name="Ozersky P."/>
            <person name="Bielicki L."/>
            <person name="Scott K."/>
            <person name="Holmes A."/>
            <person name="Harkins R."/>
            <person name="Harris A."/>
            <person name="Strong C.M."/>
            <person name="Hou S."/>
            <person name="Tomlinson C."/>
            <person name="Dauphin-Kohlberg S."/>
            <person name="Kozlowicz-Reilly A."/>
            <person name="Leonard S."/>
            <person name="Rohlfing T."/>
            <person name="Rock S.M."/>
            <person name="Tin-Wollam A.M."/>
            <person name="Abbott A."/>
            <person name="Minx P."/>
            <person name="Maupin R."/>
            <person name="Strowmatt C."/>
            <person name="Latreille P."/>
            <person name="Miller N."/>
            <person name="Johnson D."/>
            <person name="Murray J."/>
            <person name="Woessner J.P."/>
            <person name="Wendl M.C."/>
            <person name="Yang S.P."/>
            <person name="Schultz B.R."/>
            <person name="Wallis J.W."/>
            <person name="Spieth J."/>
            <person name="Bieri T.A."/>
            <person name="Nelson J.O."/>
            <person name="Berkowicz N."/>
            <person name="Wohldmann P.E."/>
            <person name="Cook L.L."/>
            <person name="Hickenbotham M.T."/>
            <person name="Eldred J."/>
            <person name="Williams D."/>
            <person name="Bedell J.A."/>
            <person name="Mardis E.R."/>
            <person name="Clifton S.W."/>
            <person name="Chissoe S.L."/>
            <person name="Marra M.A."/>
            <person name="Raymond C."/>
            <person name="Haugen E."/>
            <person name="Gillett W."/>
            <person name="Zhou Y."/>
            <person name="James R."/>
            <person name="Phelps K."/>
            <person name="Iadanoto S."/>
            <person name="Bubb K."/>
            <person name="Simms E."/>
            <person name="Levy R."/>
            <person name="Clendenning J."/>
            <person name="Kaul R."/>
            <person name="Kent W.J."/>
            <person name="Furey T.S."/>
            <person name="Baertsch R.A."/>
            <person name="Brent M.R."/>
            <person name="Keibler E."/>
            <person name="Flicek P."/>
            <person name="Bork P."/>
            <person name="Suyama M."/>
            <person name="Bailey J.A."/>
            <person name="Portnoy M.E."/>
            <person name="Torrents D."/>
            <person name="Chinwalla A.T."/>
            <person name="Gish W.R."/>
            <person name="Eddy S.R."/>
            <person name="McPherson J.D."/>
            <person name="Olson M.V."/>
            <person name="Eichler E.E."/>
            <person name="Green E.D."/>
            <person name="Waterston R.H."/>
            <person name="Wilson R.K."/>
        </authorList>
    </citation>
    <scope>NUCLEOTIDE SEQUENCE [LARGE SCALE GENOMIC DNA]</scope>
</reference>
<evidence type="ECO:0000313" key="2">
    <source>
        <dbReference type="Proteomes" id="UP000005640"/>
    </source>
</evidence>
<dbReference type="GeneTree" id="ENSGT00390000003442"/>
<reference evidence="5" key="4">
    <citation type="journal article" date="2008" name="Mol. Cell">
        <title>Kinase-selective enrichment enables quantitative phosphoproteomics of the kinome across the cell cycle.</title>
        <authorList>
            <person name="Daub H."/>
            <person name="Olsen J.V."/>
            <person name="Bairlein M."/>
            <person name="Gnad F."/>
            <person name="Oppermann F.S."/>
            <person name="Korner R."/>
            <person name="Greff Z."/>
            <person name="Keri G."/>
            <person name="Stemmann O."/>
            <person name="Mann M."/>
        </authorList>
    </citation>
    <scope>IDENTIFICATION BY MASS SPECTROMETRY [LARGE SCALE ANALYSIS]</scope>
</reference>
<reference evidence="1 2" key="3">
    <citation type="journal article" date="2004" name="Nature">
        <title>Finishing the euchromatic sequence of the human genome.</title>
        <authorList>
            <consortium name="International Human Genome Sequencing Consortium"/>
        </authorList>
    </citation>
    <scope>NUCLEOTIDE SEQUENCE [LARGE SCALE GENOMIC DNA]</scope>
</reference>
<reference evidence="7" key="6">
    <citation type="journal article" date="2011" name="BMC Syst. Biol.">
        <title>Initial characterization of the human central proteome.</title>
        <authorList>
            <person name="Burkard T.R."/>
            <person name="Planyavsky M."/>
            <person name="Kaupe I."/>
            <person name="Breitwieser F.P."/>
            <person name="Burckstummer T."/>
            <person name="Bennett K.L."/>
            <person name="Superti-Furga G."/>
            <person name="Colinge J."/>
        </authorList>
    </citation>
    <scope>IDENTIFICATION BY MASS SPECTROMETRY [LARGE SCALE ANALYSIS]</scope>
</reference>
<keyword evidence="3 4" id="KW-1267">Proteomics identification</keyword>
<evidence type="ECO:0007829" key="4">
    <source>
        <dbReference type="ProteomicsDB" id="A0A3B3IRQ5"/>
    </source>
</evidence>
<dbReference type="ChiTaRS" id="VPS50">
    <property type="organism name" value="human"/>
</dbReference>
<reference evidence="1 2" key="1">
    <citation type="journal article" date="2001" name="Nature">
        <title>Initial sequencing and analysis of the human genome.</title>
        <authorList>
            <consortium name="International Human Genome Sequencing Consortium"/>
            <person name="Lander E.S."/>
            <person name="Linton L.M."/>
            <person name="Birren B."/>
            <person name="Nusbaum C."/>
            <person name="Zody M.C."/>
            <person name="Baldwin J."/>
            <person name="Devon K."/>
            <person name="Dewar K."/>
            <person name="Doyle M."/>
            <person name="FitzHugh W."/>
            <person name="Funke R."/>
            <person name="Gage D."/>
            <person name="Harris K."/>
            <person name="Heaford A."/>
            <person name="Howland J."/>
            <person name="Kann L."/>
            <person name="Lehoczky J."/>
            <person name="LeVine R."/>
            <person name="McEwan P."/>
            <person name="McKernan K."/>
            <person name="Meldrim J."/>
            <person name="Mesirov J.P."/>
            <person name="Miranda C."/>
            <person name="Morris W."/>
            <person name="Naylor J."/>
            <person name="Raymond C."/>
            <person name="Rosetti M."/>
            <person name="Santos R."/>
            <person name="Sheridan A."/>
            <person name="Sougnez C."/>
            <person name="Stange-Thomann N."/>
            <person name="Stojanovic N."/>
            <person name="Subramanian A."/>
            <person name="Wyman D."/>
            <person name="Rogers J."/>
            <person name="Sulston J."/>
            <person name="Ainscough R."/>
            <person name="Beck S."/>
            <person name="Bentley D."/>
            <person name="Burton J."/>
            <person name="Clee C."/>
            <person name="Carter N."/>
            <person name="Coulson A."/>
            <person name="Deadman R."/>
            <person name="Deloukas P."/>
            <person name="Dunham A."/>
            <person name="Dunham I."/>
            <person name="Durbin R."/>
            <person name="French L."/>
            <person name="Grafham D."/>
            <person name="Gregory S."/>
            <person name="Hubbard T."/>
            <person name="Humphray S."/>
            <person name="Hunt A."/>
            <person name="Jones M."/>
            <person name="Lloyd C."/>
            <person name="McMurray A."/>
            <person name="Matthews L."/>
            <person name="Mercer S."/>
            <person name="Milne S."/>
            <person name="Mullikin J.C."/>
            <person name="Mungall A."/>
            <person name="Plumb R."/>
            <person name="Ross M."/>
            <person name="Shownkeen R."/>
            <person name="Sims S."/>
            <person name="Waterston R.H."/>
            <person name="Wilson R.K."/>
            <person name="Hillier L.W."/>
            <person name="McPherson J.D."/>
            <person name="Marra M.A."/>
            <person name="Mardis E.R."/>
            <person name="Fulton L.A."/>
            <person name="Chinwalla A.T."/>
            <person name="Pepin K.H."/>
            <person name="Gish W.R."/>
            <person name="Chissoe S.L."/>
            <person name="Wendl M.C."/>
            <person name="Delehaunty K.D."/>
            <person name="Miner T.L."/>
            <person name="Delehaunty A."/>
            <person name="Kramer J.B."/>
            <person name="Cook L.L."/>
            <person name="Fulton R.S."/>
            <person name="Johnson D.L."/>
            <person name="Minx P.J."/>
            <person name="Clifton S.W."/>
            <person name="Hawkins T."/>
            <person name="Branscomb E."/>
            <person name="Predki P."/>
            <person name="Richardson P."/>
            <person name="Wenning S."/>
            <person name="Slezak T."/>
            <person name="Doggett N."/>
            <person name="Cheng J.F."/>
            <person name="Olsen A."/>
            <person name="Lucas S."/>
            <person name="Elkin C."/>
            <person name="Uberbacher E."/>
            <person name="Frazier M."/>
            <person name="Gibbs R.A."/>
            <person name="Muzny D.M."/>
            <person name="Scherer S.E."/>
            <person name="Bouck J.B."/>
            <person name="Sodergren E.J."/>
            <person name="Worley K.C."/>
            <person name="Rives C.M."/>
            <person name="Gorrell J.H."/>
            <person name="Metzker M.L."/>
            <person name="Naylor S.L."/>
            <person name="Kucherlapati R.S."/>
            <person name="Nelson D.L."/>
            <person name="Weinstock G.M."/>
            <person name="Sakaki Y."/>
            <person name="Fujiyama A."/>
            <person name="Hattori M."/>
            <person name="Yada T."/>
            <person name="Toyoda A."/>
            <person name="Itoh T."/>
            <person name="Kawagoe C."/>
            <person name="Watanabe H."/>
            <person name="Totoki Y."/>
            <person name="Taylor T."/>
            <person name="Weissenbach J."/>
            <person name="Heilig R."/>
            <person name="Saurin W."/>
            <person name="Artiguenave F."/>
            <person name="Brottier P."/>
            <person name="Bruls T."/>
            <person name="Pelletier E."/>
            <person name="Robert C."/>
            <person name="Wincker P."/>
            <person name="Smith D.R."/>
            <person name="Doucette-Stamm L."/>
            <person name="Rubenfield M."/>
            <person name="Weinstock K."/>
            <person name="Lee H.M."/>
            <person name="Dubois J."/>
            <person name="Rosenthal A."/>
            <person name="Platzer M."/>
            <person name="Nyakatura G."/>
            <person name="Taudien S."/>
            <person name="Rump A."/>
            <person name="Yang H."/>
            <person name="Yu J."/>
            <person name="Wang J."/>
            <person name="Huang G."/>
            <person name="Gu J."/>
            <person name="Hood L."/>
            <person name="Rowen L."/>
            <person name="Madan A."/>
            <person name="Qin S."/>
            <person name="Davis R.W."/>
            <person name="Federspiel N.A."/>
            <person name="Abola A.P."/>
            <person name="Proctor M.J."/>
            <person name="Myers R.M."/>
            <person name="Schmutz J."/>
            <person name="Dickson M."/>
            <person name="Grimwood J."/>
            <person name="Cox D.R."/>
            <person name="Olson M.V."/>
            <person name="Kaul R."/>
            <person name="Raymond C."/>
            <person name="Shimizu N."/>
            <person name="Kawasaki K."/>
            <person name="Minoshima S."/>
            <person name="Evans G.A."/>
            <person name="Athanasiou M."/>
            <person name="Schultz R."/>
            <person name="Roe B.A."/>
            <person name="Chen F."/>
            <person name="Pan H."/>
            <person name="Ramser J."/>
            <person name="Lehrach H."/>
            <person name="Reinhardt R."/>
            <person name="McCombie W.R."/>
            <person name="de la Bastide M."/>
            <person name="Dedhia N."/>
            <person name="Blocker H."/>
            <person name="Hornischer K."/>
            <person name="Nordsiek G."/>
            <person name="Agarwala R."/>
            <person name="Aravind L."/>
            <person name="Bailey J.A."/>
            <person name="Bateman A."/>
            <person name="Batzoglou S."/>
            <person name="Birney E."/>
            <person name="Bork P."/>
            <person name="Brown D.G."/>
            <person name="Burge C.B."/>
            <person name="Cerutti L."/>
            <person name="Chen H.C."/>
            <person name="Church D."/>
            <person name="Clamp M."/>
            <person name="Copley R.R."/>
            <person name="Doerks T."/>
            <person name="Eddy S.R."/>
            <person name="Eichler E.E."/>
            <person name="Furey T.S."/>
            <person name="Galagan J."/>
            <person name="Gilbert J.G."/>
            <person name="Harmon C."/>
            <person name="Hayashizaki Y."/>
            <person name="Haussler D."/>
            <person name="Hermjakob H."/>
            <person name="Hokamp K."/>
            <person name="Jang W."/>
            <person name="Johnson L.S."/>
            <person name="Jones T.A."/>
            <person name="Kasif S."/>
            <person name="Kaspryzk A."/>
            <person name="Kennedy S."/>
            <person name="Kent W.J."/>
            <person name="Kitts P."/>
            <person name="Koonin E.V."/>
            <person name="Korf I."/>
            <person name="Kulp D."/>
            <person name="Lancet D."/>
            <person name="Lowe T.M."/>
            <person name="McLysaght A."/>
            <person name="Mikkelsen T."/>
            <person name="Moran J.V."/>
            <person name="Mulder N."/>
            <person name="Pollara V.J."/>
            <person name="Ponting C.P."/>
            <person name="Schuler G."/>
            <person name="Schultz J."/>
            <person name="Slater G."/>
            <person name="Smit A.F."/>
            <person name="Stupka E."/>
            <person name="Szustakowski J."/>
            <person name="Thierry-Mieg D."/>
            <person name="Thierry-Mieg J."/>
            <person name="Wagner L."/>
            <person name="Wallis J."/>
            <person name="Wheeler R."/>
            <person name="Williams A."/>
            <person name="Wolf Y.I."/>
            <person name="Wolfe K.H."/>
            <person name="Yang S.P."/>
            <person name="Yeh R.F."/>
            <person name="Collins F."/>
            <person name="Guyer M.S."/>
            <person name="Peterson J."/>
            <person name="Felsenfeld A."/>
            <person name="Wetterstrand K.A."/>
            <person name="Patrinos A."/>
            <person name="Morgan M.J."/>
            <person name="de Jong P."/>
            <person name="Catanese J.J."/>
            <person name="Osoegawa K."/>
            <person name="Shizuya H."/>
            <person name="Choi S."/>
            <person name="Chen Y.J."/>
        </authorList>
    </citation>
    <scope>NUCLEOTIDE SEQUENCE [LARGE SCALE GENOMIC DNA]</scope>
</reference>
<protein>
    <submittedName>
        <fullName evidence="1">VPS50 subunit of EARP/GARPII complex</fullName>
    </submittedName>
</protein>
<dbReference type="HGNC" id="HGNC:25956">
    <property type="gene designation" value="VPS50"/>
</dbReference>
<dbReference type="MassIVE" id="A0A3B3IRQ5"/>
<evidence type="ECO:0007829" key="9">
    <source>
        <dbReference type="PubMed" id="23186163"/>
    </source>
</evidence>
<keyword evidence="2" id="KW-1185">Reference proteome</keyword>
<evidence type="ECO:0007829" key="7">
    <source>
        <dbReference type="PubMed" id="21269460"/>
    </source>
</evidence>
<dbReference type="Ensembl" id="ENST00000649152.1">
    <property type="protein sequence ID" value="ENSP00000496891.1"/>
    <property type="gene ID" value="ENSG00000004766.17"/>
</dbReference>
<dbReference type="EMBL" id="AC002453">
    <property type="status" value="NOT_ANNOTATED_CDS"/>
    <property type="molecule type" value="Genomic_DNA"/>
</dbReference>
<evidence type="ECO:0000313" key="1">
    <source>
        <dbReference type="Ensembl" id="ENSP00000496891.1"/>
    </source>
</evidence>
<dbReference type="ExpressionAtlas" id="A0A3B3IRQ5">
    <property type="expression patterns" value="baseline and differential"/>
</dbReference>
<organism evidence="1 2">
    <name type="scientific">Homo sapiens</name>
    <name type="common">Human</name>
    <dbReference type="NCBI Taxonomy" id="9606"/>
    <lineage>
        <taxon>Eukaryota</taxon>
        <taxon>Metazoa</taxon>
        <taxon>Chordata</taxon>
        <taxon>Craniata</taxon>
        <taxon>Vertebrata</taxon>
        <taxon>Euteleostomi</taxon>
        <taxon>Mammalia</taxon>
        <taxon>Eutheria</taxon>
        <taxon>Euarchontoglires</taxon>
        <taxon>Primates</taxon>
        <taxon>Haplorrhini</taxon>
        <taxon>Catarrhini</taxon>
        <taxon>Hominidae</taxon>
        <taxon>Homo</taxon>
    </lineage>
</organism>
<proteinExistence type="evidence at protein level"/>